<comment type="caution">
    <text evidence="1">The sequence shown here is derived from an EMBL/GenBank/DDBJ whole genome shotgun (WGS) entry which is preliminary data.</text>
</comment>
<feature type="non-terminal residue" evidence="1">
    <location>
        <position position="1"/>
    </location>
</feature>
<name>A0A8K0D191_IGNLU</name>
<evidence type="ECO:0000313" key="1">
    <source>
        <dbReference type="EMBL" id="KAF2895142.1"/>
    </source>
</evidence>
<dbReference type="Gene3D" id="3.40.50.1820">
    <property type="entry name" value="alpha/beta hydrolase"/>
    <property type="match status" value="1"/>
</dbReference>
<proteinExistence type="predicted"/>
<protein>
    <submittedName>
        <fullName evidence="1">Uncharacterized protein</fullName>
    </submittedName>
</protein>
<dbReference type="OrthoDB" id="199913at2759"/>
<dbReference type="EMBL" id="VTPC01006215">
    <property type="protein sequence ID" value="KAF2895142.1"/>
    <property type="molecule type" value="Genomic_DNA"/>
</dbReference>
<keyword evidence="2" id="KW-1185">Reference proteome</keyword>
<reference evidence="1" key="1">
    <citation type="submission" date="2019-08" db="EMBL/GenBank/DDBJ databases">
        <title>The genome of the North American firefly Photinus pyralis.</title>
        <authorList>
            <consortium name="Photinus pyralis genome working group"/>
            <person name="Fallon T.R."/>
            <person name="Sander Lower S.E."/>
            <person name="Weng J.-K."/>
        </authorList>
    </citation>
    <scope>NUCLEOTIDE SEQUENCE</scope>
    <source>
        <strain evidence="1">TRF0915ILg1</strain>
        <tissue evidence="1">Whole body</tissue>
    </source>
</reference>
<evidence type="ECO:0000313" key="2">
    <source>
        <dbReference type="Proteomes" id="UP000801492"/>
    </source>
</evidence>
<dbReference type="SUPFAM" id="SSF53474">
    <property type="entry name" value="alpha/beta-Hydrolases"/>
    <property type="match status" value="1"/>
</dbReference>
<dbReference type="Proteomes" id="UP000801492">
    <property type="component" value="Unassembled WGS sequence"/>
</dbReference>
<organism evidence="1 2">
    <name type="scientific">Ignelater luminosus</name>
    <name type="common">Cucubano</name>
    <name type="synonym">Pyrophorus luminosus</name>
    <dbReference type="NCBI Taxonomy" id="2038154"/>
    <lineage>
        <taxon>Eukaryota</taxon>
        <taxon>Metazoa</taxon>
        <taxon>Ecdysozoa</taxon>
        <taxon>Arthropoda</taxon>
        <taxon>Hexapoda</taxon>
        <taxon>Insecta</taxon>
        <taxon>Pterygota</taxon>
        <taxon>Neoptera</taxon>
        <taxon>Endopterygota</taxon>
        <taxon>Coleoptera</taxon>
        <taxon>Polyphaga</taxon>
        <taxon>Elateriformia</taxon>
        <taxon>Elateroidea</taxon>
        <taxon>Elateridae</taxon>
        <taxon>Agrypninae</taxon>
        <taxon>Pyrophorini</taxon>
        <taxon>Ignelater</taxon>
    </lineage>
</organism>
<dbReference type="AlphaFoldDB" id="A0A8K0D191"/>
<sequence>SCDHFRSVEYMAESINSDSFIARPCVNCALICNPDDSRRNEFIIMGEGCPRNASGSYVVETNSEAPFGKRLRNVRRRNTSFF</sequence>
<accession>A0A8K0D191</accession>
<gene>
    <name evidence="1" type="ORF">ILUMI_11035</name>
</gene>
<dbReference type="InterPro" id="IPR029058">
    <property type="entry name" value="AB_hydrolase_fold"/>
</dbReference>